<feature type="region of interest" description="Disordered" evidence="3">
    <location>
        <begin position="1"/>
        <end position="90"/>
    </location>
</feature>
<organism evidence="5">
    <name type="scientific">Thermocrispum agreste</name>
    <dbReference type="NCBI Taxonomy" id="37925"/>
    <lineage>
        <taxon>Bacteria</taxon>
        <taxon>Bacillati</taxon>
        <taxon>Actinomycetota</taxon>
        <taxon>Actinomycetes</taxon>
        <taxon>Pseudonocardiales</taxon>
        <taxon>Pseudonocardiaceae</taxon>
        <taxon>Thermocrispum</taxon>
    </lineage>
</organism>
<dbReference type="EMBL" id="QGUI01000063">
    <property type="protein sequence ID" value="PZN00751.1"/>
    <property type="molecule type" value="Genomic_DNA"/>
</dbReference>
<protein>
    <recommendedName>
        <fullName evidence="4">Methyltransferase domain-containing protein</fullName>
    </recommendedName>
</protein>
<evidence type="ECO:0000256" key="1">
    <source>
        <dbReference type="ARBA" id="ARBA00022603"/>
    </source>
</evidence>
<comment type="caution">
    <text evidence="5">The sequence shown here is derived from an EMBL/GenBank/DDBJ whole genome shotgun (WGS) entry which is preliminary data.</text>
</comment>
<evidence type="ECO:0000256" key="3">
    <source>
        <dbReference type="SAM" id="MobiDB-lite"/>
    </source>
</evidence>
<dbReference type="CDD" id="cd02440">
    <property type="entry name" value="AdoMet_MTases"/>
    <property type="match status" value="1"/>
</dbReference>
<dbReference type="PANTHER" id="PTHR44942">
    <property type="entry name" value="METHYLTRANSF_11 DOMAIN-CONTAINING PROTEIN"/>
    <property type="match status" value="1"/>
</dbReference>
<dbReference type="InterPro" id="IPR051052">
    <property type="entry name" value="Diverse_substrate_MTase"/>
</dbReference>
<evidence type="ECO:0000313" key="5">
    <source>
        <dbReference type="EMBL" id="PZN00751.1"/>
    </source>
</evidence>
<reference evidence="5" key="1">
    <citation type="submission" date="2018-05" db="EMBL/GenBank/DDBJ databases">
        <authorList>
            <person name="Lanie J.A."/>
            <person name="Ng W.-L."/>
            <person name="Kazmierczak K.M."/>
            <person name="Andrzejewski T.M."/>
            <person name="Davidsen T.M."/>
            <person name="Wayne K.J."/>
            <person name="Tettelin H."/>
            <person name="Glass J.I."/>
            <person name="Rusch D."/>
            <person name="Podicherti R."/>
            <person name="Tsui H.-C.T."/>
            <person name="Winkler M.E."/>
        </authorList>
    </citation>
    <scope>NUCLEOTIDE SEQUENCE</scope>
    <source>
        <strain evidence="5">ZC4RG45</strain>
    </source>
</reference>
<dbReference type="AlphaFoldDB" id="A0A2W4JNX2"/>
<gene>
    <name evidence="5" type="ORF">DIU77_02765</name>
</gene>
<dbReference type="PANTHER" id="PTHR44942:SF4">
    <property type="entry name" value="METHYLTRANSFERASE TYPE 11 DOMAIN-CONTAINING PROTEIN"/>
    <property type="match status" value="1"/>
</dbReference>
<accession>A0A2W4JNX2</accession>
<dbReference type="SUPFAM" id="SSF53335">
    <property type="entry name" value="S-adenosyl-L-methionine-dependent methyltransferases"/>
    <property type="match status" value="1"/>
</dbReference>
<dbReference type="InterPro" id="IPR041698">
    <property type="entry name" value="Methyltransf_25"/>
</dbReference>
<sequence>MPGSTGQPTGVAAVSDTGGKPGGDRPSSGSGDREAGGIDHAPSPHPPPTARHCDAQPPTRPGRPQARRYRPPTANRVGTRRLPTRDDNAHVAHRDGSCWSHAAFEHDTHRTFSTPRGLGSPAQRFGDTGVTSCVREERPVRRWNHNDLYHRVLLRHVPPHCDRALDVGCGTGTFARALAEKARVVEGIDRAPEMIAAARACTPQPSNVHYRVADVLAEDLGTRRYDFISCLAVVHHLPFATIMPRLREALRPGGVLAVLGLYRERTATDYAVSLAAVPLNWLGIATFAVVRLASIPFHHRDRRTGKGVRPPVAPAAMTLAEIRHHAGTLLPGSVIRRHLFWRYSLLYRRPGDSPAAD</sequence>
<dbReference type="GO" id="GO:0008168">
    <property type="term" value="F:methyltransferase activity"/>
    <property type="evidence" value="ECO:0007669"/>
    <property type="project" value="UniProtKB-KW"/>
</dbReference>
<dbReference type="Gene3D" id="3.40.50.150">
    <property type="entry name" value="Vaccinia Virus protein VP39"/>
    <property type="match status" value="1"/>
</dbReference>
<name>A0A2W4JNX2_9PSEU</name>
<dbReference type="GO" id="GO:0032259">
    <property type="term" value="P:methylation"/>
    <property type="evidence" value="ECO:0007669"/>
    <property type="project" value="UniProtKB-KW"/>
</dbReference>
<evidence type="ECO:0000256" key="2">
    <source>
        <dbReference type="ARBA" id="ARBA00022679"/>
    </source>
</evidence>
<dbReference type="Pfam" id="PF13649">
    <property type="entry name" value="Methyltransf_25"/>
    <property type="match status" value="1"/>
</dbReference>
<evidence type="ECO:0000259" key="4">
    <source>
        <dbReference type="Pfam" id="PF13649"/>
    </source>
</evidence>
<dbReference type="STRING" id="1111738.GCA_000427905_02330"/>
<proteinExistence type="predicted"/>
<dbReference type="InterPro" id="IPR029063">
    <property type="entry name" value="SAM-dependent_MTases_sf"/>
</dbReference>
<keyword evidence="2" id="KW-0808">Transferase</keyword>
<keyword evidence="1" id="KW-0489">Methyltransferase</keyword>
<feature type="domain" description="Methyltransferase" evidence="4">
    <location>
        <begin position="165"/>
        <end position="254"/>
    </location>
</feature>